<gene>
    <name evidence="1" type="ORF">DCO56_11950</name>
</gene>
<dbReference type="RefSeq" id="WP_108634006.1">
    <property type="nucleotide sequence ID" value="NZ_QCXX01000003.1"/>
</dbReference>
<evidence type="ECO:0000313" key="2">
    <source>
        <dbReference type="Proteomes" id="UP000250831"/>
    </source>
</evidence>
<organism evidence="1 2">
    <name type="scientific">Sphingobacterium athyrii</name>
    <dbReference type="NCBI Taxonomy" id="2152717"/>
    <lineage>
        <taxon>Bacteria</taxon>
        <taxon>Pseudomonadati</taxon>
        <taxon>Bacteroidota</taxon>
        <taxon>Sphingobacteriia</taxon>
        <taxon>Sphingobacteriales</taxon>
        <taxon>Sphingobacteriaceae</taxon>
        <taxon>Sphingobacterium</taxon>
    </lineage>
</organism>
<name>A0A363NTN6_9SPHI</name>
<dbReference type="OrthoDB" id="3468002at2"/>
<dbReference type="EMBL" id="QCXX01000003">
    <property type="protein sequence ID" value="PUV24078.1"/>
    <property type="molecule type" value="Genomic_DNA"/>
</dbReference>
<accession>A0A363NTN6</accession>
<protein>
    <submittedName>
        <fullName evidence="1">Uncharacterized protein</fullName>
    </submittedName>
</protein>
<dbReference type="Proteomes" id="UP000250831">
    <property type="component" value="Unassembled WGS sequence"/>
</dbReference>
<evidence type="ECO:0000313" key="1">
    <source>
        <dbReference type="EMBL" id="PUV24078.1"/>
    </source>
</evidence>
<proteinExistence type="predicted"/>
<keyword evidence="2" id="KW-1185">Reference proteome</keyword>
<comment type="caution">
    <text evidence="1">The sequence shown here is derived from an EMBL/GenBank/DDBJ whole genome shotgun (WGS) entry which is preliminary data.</text>
</comment>
<sequence length="128" mass="14488">MSDYTISLVPKVSRYAFDEVVVNDILKCLVSKDIVKAELSDCILGNLGYAISDGAQYIVSEPQFLPYQLDINGLEITSERTVFDTGQNGIDRIICPSCTENIVDNEWDLDSWYQGFTDNLLCPMRHRK</sequence>
<reference evidence="1 2" key="1">
    <citation type="submission" date="2018-04" db="EMBL/GenBank/DDBJ databases">
        <title>Sphingobacterium sp. M46 Genome.</title>
        <authorList>
            <person name="Cheng J."/>
            <person name="Li Y."/>
        </authorList>
    </citation>
    <scope>NUCLEOTIDE SEQUENCE [LARGE SCALE GENOMIC DNA]</scope>
    <source>
        <strain evidence="1 2">M46</strain>
    </source>
</reference>
<dbReference type="AlphaFoldDB" id="A0A363NTN6"/>